<feature type="transmembrane region" description="Helical" evidence="8">
    <location>
        <begin position="397"/>
        <end position="415"/>
    </location>
</feature>
<evidence type="ECO:0000256" key="6">
    <source>
        <dbReference type="ARBA" id="ARBA00023014"/>
    </source>
</evidence>
<dbReference type="NCBIfam" id="TIGR02745">
    <property type="entry name" value="ccoG_rdxA_fixG"/>
    <property type="match status" value="1"/>
</dbReference>
<name>A0ABU9Z7L1_9HYPH</name>
<accession>A0ABU9Z7L1</accession>
<keyword evidence="4" id="KW-0249">Electron transport</keyword>
<evidence type="ECO:0000313" key="10">
    <source>
        <dbReference type="EMBL" id="MEN3227329.1"/>
    </source>
</evidence>
<dbReference type="PANTHER" id="PTHR30176">
    <property type="entry name" value="FERREDOXIN-TYPE PROTEIN NAPH"/>
    <property type="match status" value="1"/>
</dbReference>
<dbReference type="PROSITE" id="PS51379">
    <property type="entry name" value="4FE4S_FER_2"/>
    <property type="match status" value="1"/>
</dbReference>
<keyword evidence="8" id="KW-0472">Membrane</keyword>
<feature type="transmembrane region" description="Helical" evidence="8">
    <location>
        <begin position="213"/>
        <end position="231"/>
    </location>
</feature>
<dbReference type="PROSITE" id="PS00198">
    <property type="entry name" value="4FE4S_FER_1"/>
    <property type="match status" value="1"/>
</dbReference>
<feature type="transmembrane region" description="Helical" evidence="8">
    <location>
        <begin position="82"/>
        <end position="102"/>
    </location>
</feature>
<dbReference type="InterPro" id="IPR013783">
    <property type="entry name" value="Ig-like_fold"/>
</dbReference>
<keyword evidence="8" id="KW-0812">Transmembrane</keyword>
<evidence type="ECO:0000259" key="9">
    <source>
        <dbReference type="PROSITE" id="PS51379"/>
    </source>
</evidence>
<dbReference type="Pfam" id="PF13746">
    <property type="entry name" value="Fer4_18"/>
    <property type="match status" value="1"/>
</dbReference>
<evidence type="ECO:0000256" key="5">
    <source>
        <dbReference type="ARBA" id="ARBA00023004"/>
    </source>
</evidence>
<keyword evidence="1" id="KW-0813">Transport</keyword>
<gene>
    <name evidence="10" type="primary">ccoG</name>
    <name evidence="10" type="ORF">PUR21_06685</name>
</gene>
<evidence type="ECO:0000256" key="2">
    <source>
        <dbReference type="ARBA" id="ARBA00022485"/>
    </source>
</evidence>
<feature type="domain" description="4Fe-4S ferredoxin-type" evidence="9">
    <location>
        <begin position="312"/>
        <end position="341"/>
    </location>
</feature>
<dbReference type="InterPro" id="IPR017896">
    <property type="entry name" value="4Fe4S_Fe-S-bd"/>
</dbReference>
<evidence type="ECO:0000256" key="1">
    <source>
        <dbReference type="ARBA" id="ARBA00022448"/>
    </source>
</evidence>
<dbReference type="Gene3D" id="2.60.40.10">
    <property type="entry name" value="Immunoglobulins"/>
    <property type="match status" value="1"/>
</dbReference>
<comment type="caution">
    <text evidence="10">The sequence shown here is derived from an EMBL/GenBank/DDBJ whole genome shotgun (WGS) entry which is preliminary data.</text>
</comment>
<dbReference type="Pfam" id="PF12801">
    <property type="entry name" value="Fer4_5"/>
    <property type="match status" value="1"/>
</dbReference>
<evidence type="ECO:0000256" key="3">
    <source>
        <dbReference type="ARBA" id="ARBA00022723"/>
    </source>
</evidence>
<dbReference type="Proteomes" id="UP001404845">
    <property type="component" value="Unassembled WGS sequence"/>
</dbReference>
<feature type="region of interest" description="Disordered" evidence="7">
    <location>
        <begin position="505"/>
        <end position="532"/>
    </location>
</feature>
<keyword evidence="2" id="KW-0004">4Fe-4S</keyword>
<keyword evidence="5" id="KW-0408">Iron</keyword>
<organism evidence="10 11">
    <name type="scientific">Methylorubrum rhodesianum</name>
    <dbReference type="NCBI Taxonomy" id="29427"/>
    <lineage>
        <taxon>Bacteria</taxon>
        <taxon>Pseudomonadati</taxon>
        <taxon>Pseudomonadota</taxon>
        <taxon>Alphaproteobacteria</taxon>
        <taxon>Hyphomicrobiales</taxon>
        <taxon>Methylobacteriaceae</taxon>
        <taxon>Methylorubrum</taxon>
    </lineage>
</organism>
<evidence type="ECO:0000256" key="8">
    <source>
        <dbReference type="SAM" id="Phobius"/>
    </source>
</evidence>
<feature type="transmembrane region" description="Helical" evidence="8">
    <location>
        <begin position="243"/>
        <end position="264"/>
    </location>
</feature>
<dbReference type="SUPFAM" id="SSF54862">
    <property type="entry name" value="4Fe-4S ferredoxins"/>
    <property type="match status" value="1"/>
</dbReference>
<keyword evidence="8" id="KW-1133">Transmembrane helix</keyword>
<feature type="region of interest" description="Disordered" evidence="7">
    <location>
        <begin position="1"/>
        <end position="50"/>
    </location>
</feature>
<keyword evidence="3" id="KW-0479">Metal-binding</keyword>
<proteinExistence type="predicted"/>
<protein>
    <submittedName>
        <fullName evidence="10">Cytochrome c oxidase accessory protein CcoG</fullName>
    </submittedName>
</protein>
<reference evidence="10 11" key="1">
    <citation type="journal article" date="2023" name="PLoS ONE">
        <title>Complete genome assembly of Hawai'i environmental nontuberculous mycobacteria reveals unexpected co-isolation with methylobacteria.</title>
        <authorList>
            <person name="Hendrix J."/>
            <person name="Epperson L.E."/>
            <person name="Tong E.I."/>
            <person name="Chan Y.L."/>
            <person name="Hasan N.A."/>
            <person name="Dawrs S.N."/>
            <person name="Norton G.J."/>
            <person name="Virdi R."/>
            <person name="Crooks J.L."/>
            <person name="Chan E.D."/>
            <person name="Honda J.R."/>
            <person name="Strong M."/>
        </authorList>
    </citation>
    <scope>NUCLEOTIDE SEQUENCE [LARGE SCALE GENOMIC DNA]</scope>
    <source>
        <strain evidence="10 11">NJH_HI01</strain>
    </source>
</reference>
<dbReference type="InterPro" id="IPR032879">
    <property type="entry name" value="FixG_C"/>
</dbReference>
<dbReference type="EMBL" id="JAQYXL010000001">
    <property type="protein sequence ID" value="MEN3227329.1"/>
    <property type="molecule type" value="Genomic_DNA"/>
</dbReference>
<feature type="transmembrane region" description="Helical" evidence="8">
    <location>
        <begin position="139"/>
        <end position="160"/>
    </location>
</feature>
<dbReference type="PANTHER" id="PTHR30176:SF3">
    <property type="entry name" value="FERREDOXIN-TYPE PROTEIN NAPH"/>
    <property type="match status" value="1"/>
</dbReference>
<feature type="compositionally biased region" description="Basic and acidic residues" evidence="7">
    <location>
        <begin position="1"/>
        <end position="20"/>
    </location>
</feature>
<sequence length="532" mass="58039">MSQIKAAREGPFYRHPDRLLGRTGTLPMSLAEPKETRAASPVPPGSGRAKKFGAAATRTAIPAVSGALYEARRKIQPQSVQGTFRTIKWVLLAITLGIYYLVPFLRWNRGAGEPSQAVLIDLNRGRIYFFSIELWPQDVTYVMGLLILAAFTLFLMNAVAGRVWCGYLCPQTVWTDLFLAVERLVEGDRRARLKLDAASWSVEKVALRSLKHATWLMIAWWTGGAWVLYFADAPTLVGQLATFQAPPVAYIAILILTATTYLLAGHMREQVCTYMCPWPRIQGALTDEHSLNILYRGDRGEPRTPAKRAATLRAAGRPAGDCVDCFACVTACPAGIDIRDGLQMDCIQCGLCVDACDTVMGKLGRPSGLIGYDTEANCRSRAAGRPPVSRILRPRTMLYGVLVAGVGGSMLYALATRSFTGLSVLHDRNPLFVTLSDGSVRNGYTVRLINKLSEERRFALAVEGLPDARVEVVGGVPDAMPVPSDSTQEFRVLVFTPAGARPDPSVPLTFRISDPATGETARAQDTFKSPDS</sequence>
<dbReference type="InterPro" id="IPR017900">
    <property type="entry name" value="4Fe4S_Fe_S_CS"/>
</dbReference>
<keyword evidence="11" id="KW-1185">Reference proteome</keyword>
<evidence type="ECO:0000256" key="4">
    <source>
        <dbReference type="ARBA" id="ARBA00022982"/>
    </source>
</evidence>
<keyword evidence="6" id="KW-0411">Iron-sulfur</keyword>
<dbReference type="InterPro" id="IPR014116">
    <property type="entry name" value="Cyt_c_oxidase_cbb3_FixG"/>
</dbReference>
<dbReference type="InterPro" id="IPR051684">
    <property type="entry name" value="Electron_Trans/Redox"/>
</dbReference>
<evidence type="ECO:0000313" key="11">
    <source>
        <dbReference type="Proteomes" id="UP001404845"/>
    </source>
</evidence>
<evidence type="ECO:0000256" key="7">
    <source>
        <dbReference type="SAM" id="MobiDB-lite"/>
    </source>
</evidence>
<dbReference type="Pfam" id="PF11614">
    <property type="entry name" value="FixG_C"/>
    <property type="match status" value="1"/>
</dbReference>